<dbReference type="Pfam" id="PF16472">
    <property type="entry name" value="DUF5050"/>
    <property type="match status" value="1"/>
</dbReference>
<organism evidence="3 4">
    <name type="scientific">Caloramator quimbayensis</name>
    <dbReference type="NCBI Taxonomy" id="1147123"/>
    <lineage>
        <taxon>Bacteria</taxon>
        <taxon>Bacillati</taxon>
        <taxon>Bacillota</taxon>
        <taxon>Clostridia</taxon>
        <taxon>Eubacteriales</taxon>
        <taxon>Clostridiaceae</taxon>
        <taxon>Caloramator</taxon>
    </lineage>
</organism>
<dbReference type="SUPFAM" id="SSF69304">
    <property type="entry name" value="Tricorn protease N-terminal domain"/>
    <property type="match status" value="1"/>
</dbReference>
<dbReference type="STRING" id="1147123.SAMN05443428_10765"/>
<dbReference type="RefSeq" id="WP_078696216.1">
    <property type="nucleotide sequence ID" value="NZ_FUYH01000007.1"/>
</dbReference>
<evidence type="ECO:0000259" key="2">
    <source>
        <dbReference type="Pfam" id="PF16472"/>
    </source>
</evidence>
<dbReference type="EMBL" id="FUYH01000007">
    <property type="protein sequence ID" value="SKA86277.1"/>
    <property type="molecule type" value="Genomic_DNA"/>
</dbReference>
<feature type="domain" description="Prolow-density lipoprotein receptor-related protein 1-like beta-propeller" evidence="2">
    <location>
        <begin position="263"/>
        <end position="550"/>
    </location>
</feature>
<dbReference type="PANTHER" id="PTHR32256:SF17">
    <property type="entry name" value="EGF-LIKE DOMAIN-CONTAINING PROTEIN"/>
    <property type="match status" value="1"/>
</dbReference>
<protein>
    <submittedName>
        <fullName evidence="3">Ig-like domain (Group 4)</fullName>
    </submittedName>
</protein>
<dbReference type="InterPro" id="IPR011081">
    <property type="entry name" value="Big_4"/>
</dbReference>
<proteinExistence type="predicted"/>
<evidence type="ECO:0000313" key="4">
    <source>
        <dbReference type="Proteomes" id="UP000190105"/>
    </source>
</evidence>
<dbReference type="Pfam" id="PF07532">
    <property type="entry name" value="Big_4"/>
    <property type="match status" value="1"/>
</dbReference>
<keyword evidence="4" id="KW-1185">Reference proteome</keyword>
<gene>
    <name evidence="3" type="ORF">SAMN05443428_10765</name>
</gene>
<dbReference type="OrthoDB" id="1676127at2"/>
<dbReference type="InterPro" id="IPR053369">
    <property type="entry name" value="SrfA-induced_signal"/>
</dbReference>
<dbReference type="InterPro" id="IPR032485">
    <property type="entry name" value="LRP1-like_beta_prop"/>
</dbReference>
<sequence>MKRRLSIFLILILIIQAVFISPKGVKADTAVTKLPTNSVVIGDKIYSSAYMNTYLNEVNQQIQKYPNSMYFIDTSGNIKNMITGDTASEDQLVNLTSRLLTYYCLTSESDSSKGWTYGAIFIADSNGNYQPVLQNTYPKYGYAIANVNASDSTNASYKLLTISINNINGVTDAYYYIIDDKPINNDNSYVKRRIYETAVIITPKTTKTLYVNIYSSSDSSTSLIGSGSIPISNSSDIANGTYSIPFLLKLENTGIGSIADRITGNISNNGIASYEDGFIYYSNYSDKGKIYKKSVDGLDDYPISEDNAKFINVQNGWVYYSNYSDGGKIYRVKTDGTSRQKLNNAMSSYINVVGDYVYYVNNSDKGRIYKLNYLVNSGGLFLTNGQPLTNERVTYLVVDVLRNLIYFSNYTDKSKLYSITTDGLYKKALSTVGVRFLSVLSDGTLYCSGVDGKLYKYNPYGSIKFFPINITTNVESKTKNSTVTKPYTEKFTVLNVITSNDIYYRSNVDGGKIYKANSSGNGTKIIDDSADAINVVGNTIYYTKSGKLYKYNLSNSDKKAESVAKIKYFQKISSINPIDPVDVSDVNSINFPEMVSAIMSDGSLQDLVVNWDVSKPSAKNGTYTYKGKVVGYGNAVTFQARINSDKINPNNVNITNNEGNNADTIEIAGLIKGDVVNIYDPNDTTKPIKKATVGNDGKVTISKLSLNQGGGTLGVTVTRKGKAESQMVFVTYLAEVPTITSIAYDESNKAYTVTYKGTSSKVDYYINSAKISTVDAGITPTSGVFSFNIPLSSITDVSKNNTVEISYNNTTNKSRSYTLLSQNAPNVTYDVISGTFSGLDSSIEVAIDGTNYIPYSDLISNNLAGKNYIMARYKANQNKLPGNPSYVLLVGAPTVKIASVDGGIENIAFDTNNPLTYTSDGNVIEAKTTVKEAKAYFENIPATGSGIEFTAQYTKDGKTYKNINSGESISESGVYTLKLILKVNGNIASSNARDIRFKVFNSAIQKPEIYIAGVTGKEETASDNNKLITAYDPRPTLTNYTDLSLNIGATIERSTDGTINNFGAPLQYSMVGGTGAPIDKEGLYRIKVKYYKTSTSPQIESDETVIYVKVDKKKLPDITLKDNNNNSVDDSLGALLYSSSTGLIIDRIDSSEPNNIAWVKDDTKKVDNKRYTLLIKYHKIGDTEWKVYDPDNKLPINQAGNYELKLVVKDWESGFTSDMDSSYKNIINFSIQ</sequence>
<name>A0A1T4XA40_9CLOT</name>
<dbReference type="PANTHER" id="PTHR32256">
    <property type="match status" value="1"/>
</dbReference>
<dbReference type="Proteomes" id="UP000190105">
    <property type="component" value="Unassembled WGS sequence"/>
</dbReference>
<feature type="domain" description="Bacterial Ig-like" evidence="1">
    <location>
        <begin position="586"/>
        <end position="632"/>
    </location>
</feature>
<evidence type="ECO:0000313" key="3">
    <source>
        <dbReference type="EMBL" id="SKA86277.1"/>
    </source>
</evidence>
<accession>A0A1T4XA40</accession>
<evidence type="ECO:0000259" key="1">
    <source>
        <dbReference type="Pfam" id="PF07532"/>
    </source>
</evidence>
<dbReference type="AlphaFoldDB" id="A0A1T4XA40"/>
<reference evidence="4" key="1">
    <citation type="submission" date="2017-02" db="EMBL/GenBank/DDBJ databases">
        <authorList>
            <person name="Varghese N."/>
            <person name="Submissions S."/>
        </authorList>
    </citation>
    <scope>NUCLEOTIDE SEQUENCE [LARGE SCALE GENOMIC DNA]</scope>
    <source>
        <strain evidence="4">USBA 833</strain>
    </source>
</reference>